<reference evidence="2 3" key="1">
    <citation type="journal article" date="2016" name="Nat. Commun.">
        <title>Thousands of microbial genomes shed light on interconnected biogeochemical processes in an aquifer system.</title>
        <authorList>
            <person name="Anantharaman K."/>
            <person name="Brown C.T."/>
            <person name="Hug L.A."/>
            <person name="Sharon I."/>
            <person name="Castelle C.J."/>
            <person name="Probst A.J."/>
            <person name="Thomas B.C."/>
            <person name="Singh A."/>
            <person name="Wilkins M.J."/>
            <person name="Karaoz U."/>
            <person name="Brodie E.L."/>
            <person name="Williams K.H."/>
            <person name="Hubbard S.S."/>
            <person name="Banfield J.F."/>
        </authorList>
    </citation>
    <scope>NUCLEOTIDE SEQUENCE [LARGE SCALE GENOMIC DNA]</scope>
</reference>
<feature type="domain" description="Polymerase/histidinol phosphatase N-terminal" evidence="1">
    <location>
        <begin position="3"/>
        <end position="68"/>
    </location>
</feature>
<dbReference type="CDD" id="cd07438">
    <property type="entry name" value="PHP_HisPPase_AMP"/>
    <property type="match status" value="1"/>
</dbReference>
<dbReference type="InterPro" id="IPR016195">
    <property type="entry name" value="Pol/histidinol_Pase-like"/>
</dbReference>
<dbReference type="GO" id="GO:0035312">
    <property type="term" value="F:5'-3' DNA exonuclease activity"/>
    <property type="evidence" value="ECO:0007669"/>
    <property type="project" value="TreeGrafter"/>
</dbReference>
<evidence type="ECO:0000259" key="1">
    <source>
        <dbReference type="SMART" id="SM00481"/>
    </source>
</evidence>
<dbReference type="InterPro" id="IPR003141">
    <property type="entry name" value="Pol/His_phosphatase_N"/>
</dbReference>
<name>A0A1F4S151_UNCSA</name>
<dbReference type="SUPFAM" id="SSF89550">
    <property type="entry name" value="PHP domain-like"/>
    <property type="match status" value="1"/>
</dbReference>
<dbReference type="Gene3D" id="1.10.150.650">
    <property type="match status" value="1"/>
</dbReference>
<dbReference type="Gene3D" id="3.20.20.140">
    <property type="entry name" value="Metal-dependent hydrolases"/>
    <property type="match status" value="1"/>
</dbReference>
<comment type="caution">
    <text evidence="2">The sequence shown here is derived from an EMBL/GenBank/DDBJ whole genome shotgun (WGS) entry which is preliminary data.</text>
</comment>
<dbReference type="InterPro" id="IPR004013">
    <property type="entry name" value="PHP_dom"/>
</dbReference>
<proteinExistence type="predicted"/>
<evidence type="ECO:0000313" key="2">
    <source>
        <dbReference type="EMBL" id="OGC14158.1"/>
    </source>
</evidence>
<organism evidence="2 3">
    <name type="scientific">candidate division WOR-1 bacterium RIFOXYB2_FULL_36_35</name>
    <dbReference type="NCBI Taxonomy" id="1802578"/>
    <lineage>
        <taxon>Bacteria</taxon>
        <taxon>Bacillati</taxon>
        <taxon>Saganbacteria</taxon>
    </lineage>
</organism>
<dbReference type="Proteomes" id="UP000177905">
    <property type="component" value="Unassembled WGS sequence"/>
</dbReference>
<dbReference type="PANTHER" id="PTHR42924">
    <property type="entry name" value="EXONUCLEASE"/>
    <property type="match status" value="1"/>
</dbReference>
<sequence length="276" mass="29972">MPADLHIHTNLSDGTDSPEDVVKLAKASGLTSIAITDHDTVAGVLRAVEEGDKIGVDIIPGIEFTTEIPKTEVHILGYFFDINDYSLLNLLSKIQQGRRDRICTMVEKLNALGLKIASEDVFNLAGNDSPGRPHVARILIKNAAVLNFKEAFDRYIGFNGPAYVSHYKLTPVDTIKVIVDAGGVAVFAHPGLSNCDNIIPELISVGLRGLEVFYPSHKAEQVERYKAIAQKEGLLVTGGTDFHGSNSGRQISLGGITVPDETVLKLRGLSEYLRRN</sequence>
<dbReference type="PANTHER" id="PTHR42924:SF3">
    <property type="entry name" value="POLYMERASE_HISTIDINOL PHOSPHATASE N-TERMINAL DOMAIN-CONTAINING PROTEIN"/>
    <property type="match status" value="1"/>
</dbReference>
<gene>
    <name evidence="2" type="ORF">A2290_00585</name>
</gene>
<dbReference type="SMART" id="SM00481">
    <property type="entry name" value="POLIIIAc"/>
    <property type="match status" value="1"/>
</dbReference>
<evidence type="ECO:0000313" key="3">
    <source>
        <dbReference type="Proteomes" id="UP000177905"/>
    </source>
</evidence>
<accession>A0A1F4S151</accession>
<dbReference type="InterPro" id="IPR052018">
    <property type="entry name" value="PHP_domain"/>
</dbReference>
<dbReference type="EMBL" id="MEUA01000040">
    <property type="protein sequence ID" value="OGC14158.1"/>
    <property type="molecule type" value="Genomic_DNA"/>
</dbReference>
<dbReference type="AlphaFoldDB" id="A0A1F4S151"/>
<dbReference type="Pfam" id="PF02811">
    <property type="entry name" value="PHP"/>
    <property type="match status" value="1"/>
</dbReference>
<protein>
    <recommendedName>
        <fullName evidence="1">Polymerase/histidinol phosphatase N-terminal domain-containing protein</fullName>
    </recommendedName>
</protein>
<dbReference type="GO" id="GO:0004534">
    <property type="term" value="F:5'-3' RNA exonuclease activity"/>
    <property type="evidence" value="ECO:0007669"/>
    <property type="project" value="TreeGrafter"/>
</dbReference>